<evidence type="ECO:0000313" key="1">
    <source>
        <dbReference type="EMBL" id="KAK4293987.1"/>
    </source>
</evidence>
<proteinExistence type="predicted"/>
<gene>
    <name evidence="1" type="ORF">Pmani_033355</name>
</gene>
<dbReference type="AlphaFoldDB" id="A0AAE1TQI2"/>
<dbReference type="EMBL" id="JAWZYT010004395">
    <property type="protein sequence ID" value="KAK4293987.1"/>
    <property type="molecule type" value="Genomic_DNA"/>
</dbReference>
<accession>A0AAE1TQI2</accession>
<organism evidence="1 2">
    <name type="scientific">Petrolisthes manimaculis</name>
    <dbReference type="NCBI Taxonomy" id="1843537"/>
    <lineage>
        <taxon>Eukaryota</taxon>
        <taxon>Metazoa</taxon>
        <taxon>Ecdysozoa</taxon>
        <taxon>Arthropoda</taxon>
        <taxon>Crustacea</taxon>
        <taxon>Multicrustacea</taxon>
        <taxon>Malacostraca</taxon>
        <taxon>Eumalacostraca</taxon>
        <taxon>Eucarida</taxon>
        <taxon>Decapoda</taxon>
        <taxon>Pleocyemata</taxon>
        <taxon>Anomura</taxon>
        <taxon>Galatheoidea</taxon>
        <taxon>Porcellanidae</taxon>
        <taxon>Petrolisthes</taxon>
    </lineage>
</organism>
<protein>
    <submittedName>
        <fullName evidence="1">Uncharacterized protein</fullName>
    </submittedName>
</protein>
<reference evidence="1" key="1">
    <citation type="submission" date="2023-11" db="EMBL/GenBank/DDBJ databases">
        <title>Genome assemblies of two species of porcelain crab, Petrolisthes cinctipes and Petrolisthes manimaculis (Anomura: Porcellanidae).</title>
        <authorList>
            <person name="Angst P."/>
        </authorList>
    </citation>
    <scope>NUCLEOTIDE SEQUENCE</scope>
    <source>
        <strain evidence="1">PB745_02</strain>
        <tissue evidence="1">Gill</tissue>
    </source>
</reference>
<evidence type="ECO:0000313" key="2">
    <source>
        <dbReference type="Proteomes" id="UP001292094"/>
    </source>
</evidence>
<dbReference type="Proteomes" id="UP001292094">
    <property type="component" value="Unassembled WGS sequence"/>
</dbReference>
<keyword evidence="2" id="KW-1185">Reference proteome</keyword>
<comment type="caution">
    <text evidence="1">The sequence shown here is derived from an EMBL/GenBank/DDBJ whole genome shotgun (WGS) entry which is preliminary data.</text>
</comment>
<sequence length="90" mass="9886">MSVTGREAATTFAKESVWLWTPSGKHVCGSLSRHRGHCSLAGGEPLSPGCQCCRPGQLIHPQHINHEPPMMTNINHKQALSHQAKLIRQN</sequence>
<name>A0AAE1TQI2_9EUCA</name>